<keyword evidence="10" id="KW-1185">Reference proteome</keyword>
<feature type="region of interest" description="Disordered" evidence="6">
    <location>
        <begin position="312"/>
        <end position="342"/>
    </location>
</feature>
<feature type="domain" description="TLC" evidence="8">
    <location>
        <begin position="87"/>
        <end position="287"/>
    </location>
</feature>
<evidence type="ECO:0000256" key="2">
    <source>
        <dbReference type="ARBA" id="ARBA00022692"/>
    </source>
</evidence>
<reference evidence="9 10" key="1">
    <citation type="submission" date="2011-02" db="EMBL/GenBank/DDBJ databases">
        <title>The Genome Sequence of Sphaeroforma arctica JP610.</title>
        <authorList>
            <consortium name="The Broad Institute Genome Sequencing Platform"/>
            <person name="Russ C."/>
            <person name="Cuomo C."/>
            <person name="Young S.K."/>
            <person name="Zeng Q."/>
            <person name="Gargeya S."/>
            <person name="Alvarado L."/>
            <person name="Berlin A."/>
            <person name="Chapman S.B."/>
            <person name="Chen Z."/>
            <person name="Freedman E."/>
            <person name="Gellesch M."/>
            <person name="Goldberg J."/>
            <person name="Griggs A."/>
            <person name="Gujja S."/>
            <person name="Heilman E."/>
            <person name="Heiman D."/>
            <person name="Howarth C."/>
            <person name="Mehta T."/>
            <person name="Neiman D."/>
            <person name="Pearson M."/>
            <person name="Roberts A."/>
            <person name="Saif S."/>
            <person name="Shea T."/>
            <person name="Shenoy N."/>
            <person name="Sisk P."/>
            <person name="Stolte C."/>
            <person name="Sykes S."/>
            <person name="White J."/>
            <person name="Yandava C."/>
            <person name="Burger G."/>
            <person name="Gray M.W."/>
            <person name="Holland P.W.H."/>
            <person name="King N."/>
            <person name="Lang F.B.F."/>
            <person name="Roger A.J."/>
            <person name="Ruiz-Trillo I."/>
            <person name="Haas B."/>
            <person name="Nusbaum C."/>
            <person name="Birren B."/>
        </authorList>
    </citation>
    <scope>NUCLEOTIDE SEQUENCE [LARGE SCALE GENOMIC DNA]</scope>
    <source>
        <strain evidence="9 10">JP610</strain>
    </source>
</reference>
<feature type="transmembrane region" description="Helical" evidence="7">
    <location>
        <begin position="222"/>
        <end position="245"/>
    </location>
</feature>
<keyword evidence="3 7" id="KW-1133">Transmembrane helix</keyword>
<dbReference type="InterPro" id="IPR006634">
    <property type="entry name" value="TLC-dom"/>
</dbReference>
<name>A0A0L0FJI5_9EUKA</name>
<evidence type="ECO:0000256" key="1">
    <source>
        <dbReference type="ARBA" id="ARBA00004141"/>
    </source>
</evidence>
<dbReference type="EMBL" id="KQ242902">
    <property type="protein sequence ID" value="KNC76949.1"/>
    <property type="molecule type" value="Genomic_DNA"/>
</dbReference>
<dbReference type="InterPro" id="IPR050846">
    <property type="entry name" value="TLCD"/>
</dbReference>
<dbReference type="PANTHER" id="PTHR13439:SF0">
    <property type="entry name" value="TOPOISOMERASE I DAMAGE AFFECTED PROTEIN 4"/>
    <property type="match status" value="1"/>
</dbReference>
<protein>
    <recommendedName>
        <fullName evidence="8">TLC domain-containing protein</fullName>
    </recommendedName>
</protein>
<dbReference type="GeneID" id="25911081"/>
<dbReference type="SMART" id="SM00724">
    <property type="entry name" value="TLC"/>
    <property type="match status" value="1"/>
</dbReference>
<dbReference type="GO" id="GO:0005783">
    <property type="term" value="C:endoplasmic reticulum"/>
    <property type="evidence" value="ECO:0007669"/>
    <property type="project" value="TreeGrafter"/>
</dbReference>
<keyword evidence="2 5" id="KW-0812">Transmembrane</keyword>
<proteinExistence type="predicted"/>
<dbReference type="STRING" id="667725.A0A0L0FJI5"/>
<feature type="transmembrane region" description="Helical" evidence="7">
    <location>
        <begin position="99"/>
        <end position="116"/>
    </location>
</feature>
<feature type="compositionally biased region" description="Acidic residues" evidence="6">
    <location>
        <begin position="326"/>
        <end position="336"/>
    </location>
</feature>
<evidence type="ECO:0000256" key="4">
    <source>
        <dbReference type="ARBA" id="ARBA00023136"/>
    </source>
</evidence>
<evidence type="ECO:0000256" key="3">
    <source>
        <dbReference type="ARBA" id="ARBA00022989"/>
    </source>
</evidence>
<feature type="transmembrane region" description="Helical" evidence="7">
    <location>
        <begin position="159"/>
        <end position="177"/>
    </location>
</feature>
<evidence type="ECO:0000313" key="9">
    <source>
        <dbReference type="EMBL" id="KNC76949.1"/>
    </source>
</evidence>
<dbReference type="GO" id="GO:0016020">
    <property type="term" value="C:membrane"/>
    <property type="evidence" value="ECO:0007669"/>
    <property type="project" value="UniProtKB-SubCell"/>
</dbReference>
<evidence type="ECO:0000256" key="6">
    <source>
        <dbReference type="SAM" id="MobiDB-lite"/>
    </source>
</evidence>
<keyword evidence="4 5" id="KW-0472">Membrane</keyword>
<evidence type="ECO:0000259" key="8">
    <source>
        <dbReference type="PROSITE" id="PS50922"/>
    </source>
</evidence>
<evidence type="ECO:0000256" key="7">
    <source>
        <dbReference type="SAM" id="Phobius"/>
    </source>
</evidence>
<evidence type="ECO:0000256" key="5">
    <source>
        <dbReference type="PROSITE-ProRule" id="PRU00205"/>
    </source>
</evidence>
<dbReference type="OrthoDB" id="10266980at2759"/>
<accession>A0A0L0FJI5</accession>
<feature type="transmembrane region" description="Helical" evidence="7">
    <location>
        <begin position="26"/>
        <end position="50"/>
    </location>
</feature>
<evidence type="ECO:0000313" key="10">
    <source>
        <dbReference type="Proteomes" id="UP000054560"/>
    </source>
</evidence>
<feature type="transmembrane region" description="Helical" evidence="7">
    <location>
        <begin position="128"/>
        <end position="147"/>
    </location>
</feature>
<sequence>MDNVLPAAKEYALDLFLPVREQAHNWLMLAYLSWSVFVLIDINGILSGLLEYMPVIYGAILSFLGIYATSAYLCNIYVPIYSGLSLFGQRQWDMRIMSSIHAVVVTVGGAVAFFDSDLHESPIETNSVVVKFVTSIFHGYSIFDSFLTIKYFDGNTPGGTAILIHHAMVVFISLFPLNTDKWGLPTSIYLMNEASTIFLNNIHFFKDLGIEKDGKLATYNSLTFAGVFFVFRIIGNTYIVVVLSLAGASAFGSTLELISCGGFAVAILALNLFWFYRIVHGALKVFRGPHDSLQTALTDELDLELGAKVSSDESDVNLENEHDGWDEPDDENDLLDEQNLHN</sequence>
<feature type="transmembrane region" description="Helical" evidence="7">
    <location>
        <begin position="56"/>
        <end position="78"/>
    </location>
</feature>
<dbReference type="Pfam" id="PF03798">
    <property type="entry name" value="TRAM_LAG1_CLN8"/>
    <property type="match status" value="1"/>
</dbReference>
<comment type="subcellular location">
    <subcellularLocation>
        <location evidence="1">Membrane</location>
        <topology evidence="1">Multi-pass membrane protein</topology>
    </subcellularLocation>
</comment>
<dbReference type="Proteomes" id="UP000054560">
    <property type="component" value="Unassembled WGS sequence"/>
</dbReference>
<dbReference type="RefSeq" id="XP_014150851.1">
    <property type="nucleotide sequence ID" value="XM_014295376.1"/>
</dbReference>
<dbReference type="AlphaFoldDB" id="A0A0L0FJI5"/>
<dbReference type="PANTHER" id="PTHR13439">
    <property type="entry name" value="CT120 PROTEIN"/>
    <property type="match status" value="1"/>
</dbReference>
<gene>
    <name evidence="9" type="ORF">SARC_10577</name>
</gene>
<dbReference type="GO" id="GO:0055088">
    <property type="term" value="P:lipid homeostasis"/>
    <property type="evidence" value="ECO:0007669"/>
    <property type="project" value="TreeGrafter"/>
</dbReference>
<organism evidence="9 10">
    <name type="scientific">Sphaeroforma arctica JP610</name>
    <dbReference type="NCBI Taxonomy" id="667725"/>
    <lineage>
        <taxon>Eukaryota</taxon>
        <taxon>Ichthyosporea</taxon>
        <taxon>Ichthyophonida</taxon>
        <taxon>Sphaeroforma</taxon>
    </lineage>
</organism>
<feature type="transmembrane region" description="Helical" evidence="7">
    <location>
        <begin position="257"/>
        <end position="276"/>
    </location>
</feature>
<dbReference type="PROSITE" id="PS50922">
    <property type="entry name" value="TLC"/>
    <property type="match status" value="1"/>
</dbReference>